<evidence type="ECO:0000313" key="1">
    <source>
        <dbReference type="EMBL" id="KAK5610350.1"/>
    </source>
</evidence>
<protein>
    <submittedName>
        <fullName evidence="1">Uncharacterized protein</fullName>
    </submittedName>
</protein>
<keyword evidence="2" id="KW-1185">Reference proteome</keyword>
<dbReference type="SUPFAM" id="SSF48726">
    <property type="entry name" value="Immunoglobulin"/>
    <property type="match status" value="1"/>
</dbReference>
<dbReference type="EMBL" id="JAHHUM010001590">
    <property type="protein sequence ID" value="KAK5610350.1"/>
    <property type="molecule type" value="Genomic_DNA"/>
</dbReference>
<sequence length="194" mass="21769">MKIGWRLAWERLGLPPKELEEVSREKDVWGSLLSLQPTWPSLGGAEDNDRHWREDKQAGVRVSTEHSPQCVPVLPTGRTEEDLQRETNDKFLLCLSWMSHQAGIQQINVREEATKTSSPTMFRLALLQLLMAAGCVKCEQLTQPAFVPLQPGQQLAIDCQVSYSVGSSHARCIRQPLGKGLEWIGGARIGYDTY</sequence>
<evidence type="ECO:0000313" key="2">
    <source>
        <dbReference type="Proteomes" id="UP001311232"/>
    </source>
</evidence>
<reference evidence="1 2" key="1">
    <citation type="submission" date="2021-06" db="EMBL/GenBank/DDBJ databases">
        <authorList>
            <person name="Palmer J.M."/>
        </authorList>
    </citation>
    <scope>NUCLEOTIDE SEQUENCE [LARGE SCALE GENOMIC DNA]</scope>
    <source>
        <strain evidence="1 2">MEX-2019</strain>
        <tissue evidence="1">Muscle</tissue>
    </source>
</reference>
<dbReference type="InterPro" id="IPR013783">
    <property type="entry name" value="Ig-like_fold"/>
</dbReference>
<accession>A0AAV9RMR9</accession>
<dbReference type="AlphaFoldDB" id="A0AAV9RMR9"/>
<dbReference type="InterPro" id="IPR036179">
    <property type="entry name" value="Ig-like_dom_sf"/>
</dbReference>
<dbReference type="Gene3D" id="2.60.40.10">
    <property type="entry name" value="Immunoglobulins"/>
    <property type="match status" value="1"/>
</dbReference>
<proteinExistence type="predicted"/>
<dbReference type="Proteomes" id="UP001311232">
    <property type="component" value="Unassembled WGS sequence"/>
</dbReference>
<comment type="caution">
    <text evidence="1">The sequence shown here is derived from an EMBL/GenBank/DDBJ whole genome shotgun (WGS) entry which is preliminary data.</text>
</comment>
<gene>
    <name evidence="1" type="ORF">CRENBAI_006553</name>
</gene>
<organism evidence="1 2">
    <name type="scientific">Crenichthys baileyi</name>
    <name type="common">White River springfish</name>
    <dbReference type="NCBI Taxonomy" id="28760"/>
    <lineage>
        <taxon>Eukaryota</taxon>
        <taxon>Metazoa</taxon>
        <taxon>Chordata</taxon>
        <taxon>Craniata</taxon>
        <taxon>Vertebrata</taxon>
        <taxon>Euteleostomi</taxon>
        <taxon>Actinopterygii</taxon>
        <taxon>Neopterygii</taxon>
        <taxon>Teleostei</taxon>
        <taxon>Neoteleostei</taxon>
        <taxon>Acanthomorphata</taxon>
        <taxon>Ovalentaria</taxon>
        <taxon>Atherinomorphae</taxon>
        <taxon>Cyprinodontiformes</taxon>
        <taxon>Goodeidae</taxon>
        <taxon>Crenichthys</taxon>
    </lineage>
</organism>
<name>A0AAV9RMR9_9TELE</name>